<accession>A0A934QEG8</accession>
<sequence length="74" mass="8314">MRSPTHTPAVNRSAPPITASRGANDNLLMILSETDVRALLRYIVYSTVFAAMAAVTWWFGERAMTPPALKHREW</sequence>
<reference evidence="3" key="1">
    <citation type="submission" date="2017-08" db="EMBL/GenBank/DDBJ databases">
        <authorList>
            <person name="Imhoff J.F."/>
            <person name="Rahn T."/>
            <person name="Kuenzel S."/>
            <person name="Neulinger S.C."/>
        </authorList>
    </citation>
    <scope>NUCLEOTIDE SEQUENCE</scope>
    <source>
        <strain evidence="3">DSM 9154</strain>
    </source>
</reference>
<protein>
    <submittedName>
        <fullName evidence="3">Uncharacterized protein</fullName>
    </submittedName>
</protein>
<dbReference type="AlphaFoldDB" id="A0A934QEG8"/>
<gene>
    <name evidence="3" type="ORF">CKO21_00805</name>
</gene>
<feature type="transmembrane region" description="Helical" evidence="2">
    <location>
        <begin position="39"/>
        <end position="59"/>
    </location>
</feature>
<name>A0A934QEG8_9PROT</name>
<feature type="compositionally biased region" description="Polar residues" evidence="1">
    <location>
        <begin position="1"/>
        <end position="10"/>
    </location>
</feature>
<feature type="region of interest" description="Disordered" evidence="1">
    <location>
        <begin position="1"/>
        <end position="21"/>
    </location>
</feature>
<keyword evidence="2" id="KW-0812">Transmembrane</keyword>
<dbReference type="EMBL" id="NRRE01000006">
    <property type="protein sequence ID" value="MBK1695783.1"/>
    <property type="molecule type" value="Genomic_DNA"/>
</dbReference>
<dbReference type="Proteomes" id="UP000778970">
    <property type="component" value="Unassembled WGS sequence"/>
</dbReference>
<evidence type="ECO:0000313" key="4">
    <source>
        <dbReference type="Proteomes" id="UP000778970"/>
    </source>
</evidence>
<proteinExistence type="predicted"/>
<keyword evidence="2" id="KW-0472">Membrane</keyword>
<evidence type="ECO:0000256" key="1">
    <source>
        <dbReference type="SAM" id="MobiDB-lite"/>
    </source>
</evidence>
<reference evidence="3" key="2">
    <citation type="journal article" date="2020" name="Microorganisms">
        <title>Osmotic Adaptation and Compatible Solute Biosynthesis of Phototrophic Bacteria as Revealed from Genome Analyses.</title>
        <authorList>
            <person name="Imhoff J.F."/>
            <person name="Rahn T."/>
            <person name="Kunzel S."/>
            <person name="Keller A."/>
            <person name="Neulinger S.C."/>
        </authorList>
    </citation>
    <scope>NUCLEOTIDE SEQUENCE</scope>
    <source>
        <strain evidence="3">DSM 9154</strain>
    </source>
</reference>
<keyword evidence="4" id="KW-1185">Reference proteome</keyword>
<evidence type="ECO:0000313" key="3">
    <source>
        <dbReference type="EMBL" id="MBK1695783.1"/>
    </source>
</evidence>
<keyword evidence="2" id="KW-1133">Transmembrane helix</keyword>
<organism evidence="3 4">
    <name type="scientific">Rhodovibrio salinarum</name>
    <dbReference type="NCBI Taxonomy" id="1087"/>
    <lineage>
        <taxon>Bacteria</taxon>
        <taxon>Pseudomonadati</taxon>
        <taxon>Pseudomonadota</taxon>
        <taxon>Alphaproteobacteria</taxon>
        <taxon>Rhodospirillales</taxon>
        <taxon>Rhodovibrionaceae</taxon>
        <taxon>Rhodovibrio</taxon>
    </lineage>
</organism>
<comment type="caution">
    <text evidence="3">The sequence shown here is derived from an EMBL/GenBank/DDBJ whole genome shotgun (WGS) entry which is preliminary data.</text>
</comment>
<dbReference type="RefSeq" id="WP_027288543.1">
    <property type="nucleotide sequence ID" value="NZ_NRRE01000006.1"/>
</dbReference>
<evidence type="ECO:0000256" key="2">
    <source>
        <dbReference type="SAM" id="Phobius"/>
    </source>
</evidence>